<organism evidence="2 3">
    <name type="scientific">Pradoshia eiseniae</name>
    <dbReference type="NCBI Taxonomy" id="2064768"/>
    <lineage>
        <taxon>Bacteria</taxon>
        <taxon>Bacillati</taxon>
        <taxon>Bacillota</taxon>
        <taxon>Bacilli</taxon>
        <taxon>Bacillales</taxon>
        <taxon>Bacillaceae</taxon>
        <taxon>Pradoshia</taxon>
    </lineage>
</organism>
<gene>
    <name evidence="2" type="ORF">CYL18_06135</name>
</gene>
<dbReference type="InterPro" id="IPR050194">
    <property type="entry name" value="Glycosyltransferase_grp1"/>
</dbReference>
<name>A0A2S7N2F2_9BACI</name>
<reference evidence="2 3" key="1">
    <citation type="submission" date="2017-12" db="EMBL/GenBank/DDBJ databases">
        <title>Taxonomic description and draft genome of Pradoshia cofamensis Gen. nov., sp. nov., a thermotolerant bacillale isolated from anterior gut of earthworm Eisenia fetida.</title>
        <authorList>
            <person name="Saha T."/>
            <person name="Chakraborty R."/>
        </authorList>
    </citation>
    <scope>NUCLEOTIDE SEQUENCE [LARGE SCALE GENOMIC DNA]</scope>
    <source>
        <strain evidence="2 3">EAG3</strain>
    </source>
</reference>
<dbReference type="PANTHER" id="PTHR45947">
    <property type="entry name" value="SULFOQUINOVOSYL TRANSFERASE SQD2"/>
    <property type="match status" value="1"/>
</dbReference>
<dbReference type="Pfam" id="PF00534">
    <property type="entry name" value="Glycos_transf_1"/>
    <property type="match status" value="1"/>
</dbReference>
<sequence>MNNINNSRTNKNYKVIVAHPAMQHSFHTAIALKKNNNLFKYITTVYDKEFSLTRLFLKFLKGNFYKKLAAHKTDGLDDNDVLQISEFESLLLLALRRIDKKRRFVDKFNNFIIKRFNIKVAKYAIKNHIDAIILYDTLALTALEYIKSKKANIKLILDMSAPNAHYMDIIYKNDIKLNPEISIKLIEETQTSIYKQRIKTALDEMKLADYFLVASTFTKKSLVFDRVSESKIINCQYGIDYSRIVKRENKSSIDKRLNCIFVGNVTQKKGIFYLFQAIDVLGTDNYQFNIIGDYDRSDVNITKYKEKCNFTGHITKDKLKVYLSNADVMVFPSLCDGFGFAALEALASGIPVISTKNAGVSDLIVNGHNGYIVEAGNSKQIIEKLSQLEVNRDLLSIMSENASKTPLDYQWEDYYSLLNSAINKVLTS</sequence>
<dbReference type="SUPFAM" id="SSF53756">
    <property type="entry name" value="UDP-Glycosyltransferase/glycogen phosphorylase"/>
    <property type="match status" value="1"/>
</dbReference>
<protein>
    <recommendedName>
        <fullName evidence="1">Glycosyl transferase family 1 domain-containing protein</fullName>
    </recommendedName>
</protein>
<proteinExistence type="predicted"/>
<dbReference type="Gene3D" id="3.40.50.2000">
    <property type="entry name" value="Glycogen Phosphorylase B"/>
    <property type="match status" value="2"/>
</dbReference>
<evidence type="ECO:0000259" key="1">
    <source>
        <dbReference type="Pfam" id="PF00534"/>
    </source>
</evidence>
<dbReference type="GO" id="GO:0016757">
    <property type="term" value="F:glycosyltransferase activity"/>
    <property type="evidence" value="ECO:0007669"/>
    <property type="project" value="InterPro"/>
</dbReference>
<dbReference type="RefSeq" id="WP_104848604.1">
    <property type="nucleotide sequence ID" value="NZ_PKOZ01000002.1"/>
</dbReference>
<feature type="domain" description="Glycosyl transferase family 1" evidence="1">
    <location>
        <begin position="248"/>
        <end position="404"/>
    </location>
</feature>
<evidence type="ECO:0000313" key="3">
    <source>
        <dbReference type="Proteomes" id="UP000239663"/>
    </source>
</evidence>
<comment type="caution">
    <text evidence="2">The sequence shown here is derived from an EMBL/GenBank/DDBJ whole genome shotgun (WGS) entry which is preliminary data.</text>
</comment>
<accession>A0A2S7N2F2</accession>
<evidence type="ECO:0000313" key="2">
    <source>
        <dbReference type="EMBL" id="PQD96177.1"/>
    </source>
</evidence>
<keyword evidence="3" id="KW-1185">Reference proteome</keyword>
<dbReference type="AlphaFoldDB" id="A0A2S7N2F2"/>
<dbReference type="OrthoDB" id="9797829at2"/>
<dbReference type="Proteomes" id="UP000239663">
    <property type="component" value="Unassembled WGS sequence"/>
</dbReference>
<dbReference type="CDD" id="cd03801">
    <property type="entry name" value="GT4_PimA-like"/>
    <property type="match status" value="1"/>
</dbReference>
<dbReference type="EMBL" id="PKOZ01000002">
    <property type="protein sequence ID" value="PQD96177.1"/>
    <property type="molecule type" value="Genomic_DNA"/>
</dbReference>
<dbReference type="PANTHER" id="PTHR45947:SF3">
    <property type="entry name" value="SULFOQUINOVOSYL TRANSFERASE SQD2"/>
    <property type="match status" value="1"/>
</dbReference>
<dbReference type="InterPro" id="IPR001296">
    <property type="entry name" value="Glyco_trans_1"/>
</dbReference>